<gene>
    <name evidence="2" type="ORF">BJ980_000917</name>
</gene>
<sequence length="437" mass="47301">MARTVVIGGGFGGMATAARLAKLGQEVTLVEHRDRLGGAMGTIEEEGFTWDAGPSMTLLPGVVRDLFRKSGRPLEREIDLIPQEILREHHFEDGSVLKLPGGSRAAQIDAFDGLGAGLGQKWIDHVDSFTEDWEVIRREYLERPWLPDLAGKDVTSRIFTREHLAKRLKKAFKDERLRLVAGHPFVFAGHDTRDVPAWLGMRAYVEQRFGGWKIEGGFGQLADVLAQRLTTRGVTVLTGVDVTDIVLRDGRAVAVATSTGELDADVVVCAIDPRRIPALAQHVRRTMPALPPVVCHVGLTGDDIPDMPEETVFHGDPLVVVRRSGTAPEGGQAWTIFGRGLLAEDIVLALARKGTNIRPNVEVRVDRSARTQVEEFGASPMGVLWQGRTTLNHRISTTTPIPGVYAAGAHAAPGGGIPFVGLSAALVAQQVALDHPV</sequence>
<name>A0A7Y9RZ55_9ACTN</name>
<dbReference type="InterPro" id="IPR002937">
    <property type="entry name" value="Amino_oxidase"/>
</dbReference>
<dbReference type="Pfam" id="PF01593">
    <property type="entry name" value="Amino_oxidase"/>
    <property type="match status" value="1"/>
</dbReference>
<dbReference type="Proteomes" id="UP000540656">
    <property type="component" value="Unassembled WGS sequence"/>
</dbReference>
<dbReference type="PANTHER" id="PTHR43734">
    <property type="entry name" value="PHYTOENE DESATURASE"/>
    <property type="match status" value="1"/>
</dbReference>
<dbReference type="EMBL" id="JACCAA010000001">
    <property type="protein sequence ID" value="NYG57994.1"/>
    <property type="molecule type" value="Genomic_DNA"/>
</dbReference>
<reference evidence="2 3" key="1">
    <citation type="submission" date="2020-07" db="EMBL/GenBank/DDBJ databases">
        <title>Sequencing the genomes of 1000 actinobacteria strains.</title>
        <authorList>
            <person name="Klenk H.-P."/>
        </authorList>
    </citation>
    <scope>NUCLEOTIDE SEQUENCE [LARGE SCALE GENOMIC DNA]</scope>
    <source>
        <strain evidence="2 3">DSM 23819</strain>
    </source>
</reference>
<keyword evidence="3" id="KW-1185">Reference proteome</keyword>
<dbReference type="Gene3D" id="3.50.50.60">
    <property type="entry name" value="FAD/NAD(P)-binding domain"/>
    <property type="match status" value="2"/>
</dbReference>
<dbReference type="SUPFAM" id="SSF51905">
    <property type="entry name" value="FAD/NAD(P)-binding domain"/>
    <property type="match status" value="1"/>
</dbReference>
<evidence type="ECO:0000313" key="2">
    <source>
        <dbReference type="EMBL" id="NYG57994.1"/>
    </source>
</evidence>
<dbReference type="InterPro" id="IPR036188">
    <property type="entry name" value="FAD/NAD-bd_sf"/>
</dbReference>
<keyword evidence="2" id="KW-0413">Isomerase</keyword>
<organism evidence="2 3">
    <name type="scientific">Nocardioides daedukensis</name>
    <dbReference type="NCBI Taxonomy" id="634462"/>
    <lineage>
        <taxon>Bacteria</taxon>
        <taxon>Bacillati</taxon>
        <taxon>Actinomycetota</taxon>
        <taxon>Actinomycetes</taxon>
        <taxon>Propionibacteriales</taxon>
        <taxon>Nocardioidaceae</taxon>
        <taxon>Nocardioides</taxon>
    </lineage>
</organism>
<dbReference type="AlphaFoldDB" id="A0A7Y9RZ55"/>
<feature type="domain" description="Amine oxidase" evidence="1">
    <location>
        <begin position="12"/>
        <end position="277"/>
    </location>
</feature>
<dbReference type="PANTHER" id="PTHR43734:SF1">
    <property type="entry name" value="PHYTOENE DESATURASE"/>
    <property type="match status" value="1"/>
</dbReference>
<comment type="caution">
    <text evidence="2">The sequence shown here is derived from an EMBL/GenBank/DDBJ whole genome shotgun (WGS) entry which is preliminary data.</text>
</comment>
<evidence type="ECO:0000313" key="3">
    <source>
        <dbReference type="Proteomes" id="UP000540656"/>
    </source>
</evidence>
<evidence type="ECO:0000259" key="1">
    <source>
        <dbReference type="Pfam" id="PF01593"/>
    </source>
</evidence>
<protein>
    <submittedName>
        <fullName evidence="2">UDP-galactopyranose mutase</fullName>
        <ecNumber evidence="2">5.4.99.9</ecNumber>
    </submittedName>
</protein>
<dbReference type="GO" id="GO:0008767">
    <property type="term" value="F:UDP-galactopyranose mutase activity"/>
    <property type="evidence" value="ECO:0007669"/>
    <property type="project" value="UniProtKB-EC"/>
</dbReference>
<accession>A0A7Y9RZ55</accession>
<dbReference type="EC" id="5.4.99.9" evidence="2"/>
<proteinExistence type="predicted"/>
<dbReference type="GO" id="GO:0016491">
    <property type="term" value="F:oxidoreductase activity"/>
    <property type="evidence" value="ECO:0007669"/>
    <property type="project" value="InterPro"/>
</dbReference>
<dbReference type="RefSeq" id="WP_179501202.1">
    <property type="nucleotide sequence ID" value="NZ_JACCAA010000001.1"/>
</dbReference>